<dbReference type="EMBL" id="CP041348">
    <property type="protein sequence ID" value="QHC37138.1"/>
    <property type="molecule type" value="Genomic_DNA"/>
</dbReference>
<reference evidence="1 2" key="1">
    <citation type="journal article" date="2020" name="Carbohydr. Polym.">
        <title>Characterization and optimization of production of bacterial cellulose from strain CGMCC 17276 based on whole-genome analysis.</title>
        <authorList>
            <person name="Lu T."/>
            <person name="Gao H."/>
            <person name="Liao B."/>
            <person name="Wu J."/>
            <person name="Zhang W."/>
            <person name="Huang J."/>
            <person name="Liu M."/>
            <person name="Huang J."/>
            <person name="Chang Z."/>
            <person name="Jin M."/>
            <person name="Yi Z."/>
            <person name="Jiang D."/>
        </authorList>
    </citation>
    <scope>NUCLEOTIDE SEQUENCE [LARGE SCALE GENOMIC DNA]</scope>
    <source>
        <strain evidence="1 2">CGMCC 17276</strain>
    </source>
</reference>
<dbReference type="AlphaFoldDB" id="A0A857FRX6"/>
<gene>
    <name evidence="1" type="ORF">FMA36_08925</name>
</gene>
<proteinExistence type="predicted"/>
<evidence type="ECO:0000313" key="2">
    <source>
        <dbReference type="Proteomes" id="UP000464674"/>
    </source>
</evidence>
<name>A0A857FRX6_KOMXY</name>
<accession>A0A857FRX6</accession>
<organism evidence="1 2">
    <name type="scientific">Komagataeibacter xylinus</name>
    <name type="common">Gluconacetobacter xylinus</name>
    <dbReference type="NCBI Taxonomy" id="28448"/>
    <lineage>
        <taxon>Bacteria</taxon>
        <taxon>Pseudomonadati</taxon>
        <taxon>Pseudomonadota</taxon>
        <taxon>Alphaproteobacteria</taxon>
        <taxon>Acetobacterales</taxon>
        <taxon>Acetobacteraceae</taxon>
        <taxon>Komagataeibacter</taxon>
    </lineage>
</organism>
<sequence>MLSAMHINVQHRNVRNSQLESSLWQKGHELGNRKGSTLDHELQPPCTCSLSRFRGRDMDRRI</sequence>
<dbReference type="Proteomes" id="UP000464674">
    <property type="component" value="Chromosome"/>
</dbReference>
<protein>
    <submittedName>
        <fullName evidence="1">Conjugal transfer protein TraA</fullName>
    </submittedName>
</protein>
<evidence type="ECO:0000313" key="1">
    <source>
        <dbReference type="EMBL" id="QHC37138.1"/>
    </source>
</evidence>
<dbReference type="OrthoDB" id="1826980at2"/>